<sequence>MHNLLFVLFLILSMEFSYAATPILQTDCFSSTLLGTYMLSSRLIASHMCLNFSKPPSNSKSSRIIC</sequence>
<reference evidence="1" key="1">
    <citation type="journal article" date="2018" name="Aquaculture">
        <title>Complete genome sequence of a white spot syndrome virus associated with a disease incursion in Australia.</title>
        <authorList>
            <person name="Oakey J."/>
            <person name="Smith C.S."/>
        </authorList>
    </citation>
    <scope>NUCLEOTIDE SEQUENCE [LARGE SCALE GENOMIC DNA]</scope>
    <source>
        <strain evidence="1">WSSV-AU</strain>
    </source>
</reference>
<organism evidence="1">
    <name type="scientific">White spot syndrome virus</name>
    <dbReference type="NCBI Taxonomy" id="342409"/>
    <lineage>
        <taxon>Viruses</taxon>
        <taxon>Viruses incertae sedis</taxon>
        <taxon>Naldaviricetes</taxon>
        <taxon>Nimaviridae</taxon>
        <taxon>Whispovirus</taxon>
    </lineage>
</organism>
<dbReference type="Proteomes" id="UP000267516">
    <property type="component" value="Segment"/>
</dbReference>
<dbReference type="EMBL" id="MF768985">
    <property type="protein sequence ID" value="ATU84073.1"/>
    <property type="molecule type" value="Genomic_DNA"/>
</dbReference>
<proteinExistence type="predicted"/>
<evidence type="ECO:0000313" key="1">
    <source>
        <dbReference type="EMBL" id="ATU84073.1"/>
    </source>
</evidence>
<protein>
    <submittedName>
        <fullName evidence="1">ORF392</fullName>
    </submittedName>
</protein>
<accession>A0A2D3I6Q8</accession>
<name>A0A2D3I6Q8_9VIRU</name>